<dbReference type="SUPFAM" id="SSF52540">
    <property type="entry name" value="P-loop containing nucleoside triphosphate hydrolases"/>
    <property type="match status" value="1"/>
</dbReference>
<evidence type="ECO:0000313" key="5">
    <source>
        <dbReference type="EMBL" id="KAK0621642.1"/>
    </source>
</evidence>
<feature type="domain" description="NWD NACHT-NTPase N-terminal" evidence="3">
    <location>
        <begin position="76"/>
        <end position="301"/>
    </location>
</feature>
<gene>
    <name evidence="5" type="ORF">B0T17DRAFT_298836</name>
</gene>
<keyword evidence="6" id="KW-1185">Reference proteome</keyword>
<dbReference type="InterPro" id="IPR027417">
    <property type="entry name" value="P-loop_NTPase"/>
</dbReference>
<evidence type="ECO:0000313" key="6">
    <source>
        <dbReference type="Proteomes" id="UP001174934"/>
    </source>
</evidence>
<organism evidence="5 6">
    <name type="scientific">Bombardia bombarda</name>
    <dbReference type="NCBI Taxonomy" id="252184"/>
    <lineage>
        <taxon>Eukaryota</taxon>
        <taxon>Fungi</taxon>
        <taxon>Dikarya</taxon>
        <taxon>Ascomycota</taxon>
        <taxon>Pezizomycotina</taxon>
        <taxon>Sordariomycetes</taxon>
        <taxon>Sordariomycetidae</taxon>
        <taxon>Sordariales</taxon>
        <taxon>Lasiosphaeriaceae</taxon>
        <taxon>Bombardia</taxon>
    </lineage>
</organism>
<feature type="region of interest" description="Disordered" evidence="2">
    <location>
        <begin position="1"/>
        <end position="65"/>
    </location>
</feature>
<dbReference type="InterPro" id="IPR031359">
    <property type="entry name" value="NACHT_N"/>
</dbReference>
<dbReference type="PANTHER" id="PTHR10039">
    <property type="entry name" value="AMELOGENIN"/>
    <property type="match status" value="1"/>
</dbReference>
<dbReference type="AlphaFoldDB" id="A0AA39WUE2"/>
<reference evidence="5" key="1">
    <citation type="submission" date="2023-06" db="EMBL/GenBank/DDBJ databases">
        <title>Genome-scale phylogeny and comparative genomics of the fungal order Sordariales.</title>
        <authorList>
            <consortium name="Lawrence Berkeley National Laboratory"/>
            <person name="Hensen N."/>
            <person name="Bonometti L."/>
            <person name="Westerberg I."/>
            <person name="Brannstrom I.O."/>
            <person name="Guillou S."/>
            <person name="Cros-Aarteil S."/>
            <person name="Calhoun S."/>
            <person name="Haridas S."/>
            <person name="Kuo A."/>
            <person name="Mondo S."/>
            <person name="Pangilinan J."/>
            <person name="Riley R."/>
            <person name="LaButti K."/>
            <person name="Andreopoulos B."/>
            <person name="Lipzen A."/>
            <person name="Chen C."/>
            <person name="Yanf M."/>
            <person name="Daum C."/>
            <person name="Ng V."/>
            <person name="Clum A."/>
            <person name="Steindorff A."/>
            <person name="Ohm R."/>
            <person name="Martin F."/>
            <person name="Silar P."/>
            <person name="Natvig D."/>
            <person name="Lalanne C."/>
            <person name="Gautier V."/>
            <person name="Ament-velasquez S.L."/>
            <person name="Kruys A."/>
            <person name="Hutchinson M.I."/>
            <person name="Powell A.J."/>
            <person name="Barry K."/>
            <person name="Miller A.N."/>
            <person name="Grigoriev I.V."/>
            <person name="Debuchy R."/>
            <person name="Gladieux P."/>
            <person name="Thoren M.H."/>
            <person name="Johannesson H."/>
        </authorList>
    </citation>
    <scope>NUCLEOTIDE SEQUENCE</scope>
    <source>
        <strain evidence="5">SMH3391-2</strain>
    </source>
</reference>
<accession>A0AA39WUE2</accession>
<dbReference type="Proteomes" id="UP001174934">
    <property type="component" value="Unassembled WGS sequence"/>
</dbReference>
<dbReference type="Pfam" id="PF24883">
    <property type="entry name" value="NPHP3_N"/>
    <property type="match status" value="1"/>
</dbReference>
<feature type="domain" description="Nephrocystin 3-like N-terminal" evidence="4">
    <location>
        <begin position="384"/>
        <end position="542"/>
    </location>
</feature>
<dbReference type="EMBL" id="JAULSR010000004">
    <property type="protein sequence ID" value="KAK0621642.1"/>
    <property type="molecule type" value="Genomic_DNA"/>
</dbReference>
<feature type="compositionally biased region" description="Basic and acidic residues" evidence="2">
    <location>
        <begin position="11"/>
        <end position="26"/>
    </location>
</feature>
<dbReference type="PANTHER" id="PTHR10039:SF17">
    <property type="entry name" value="FUNGAL STAND N-TERMINAL GOODBYE DOMAIN-CONTAINING PROTEIN-RELATED"/>
    <property type="match status" value="1"/>
</dbReference>
<protein>
    <recommendedName>
        <fullName evidence="7">NWD NACHT-NTPase N-terminal domain-containing protein</fullName>
    </recommendedName>
</protein>
<evidence type="ECO:0008006" key="7">
    <source>
        <dbReference type="Google" id="ProtNLM"/>
    </source>
</evidence>
<dbReference type="Gene3D" id="3.40.50.300">
    <property type="entry name" value="P-loop containing nucleotide triphosphate hydrolases"/>
    <property type="match status" value="1"/>
</dbReference>
<evidence type="ECO:0000256" key="2">
    <source>
        <dbReference type="SAM" id="MobiDB-lite"/>
    </source>
</evidence>
<evidence type="ECO:0000256" key="1">
    <source>
        <dbReference type="ARBA" id="ARBA00022737"/>
    </source>
</evidence>
<dbReference type="InterPro" id="IPR056884">
    <property type="entry name" value="NPHP3-like_N"/>
</dbReference>
<evidence type="ECO:0000259" key="4">
    <source>
        <dbReference type="Pfam" id="PF24883"/>
    </source>
</evidence>
<proteinExistence type="predicted"/>
<name>A0AA39WUE2_9PEZI</name>
<keyword evidence="1" id="KW-0677">Repeat</keyword>
<comment type="caution">
    <text evidence="5">The sequence shown here is derived from an EMBL/GenBank/DDBJ whole genome shotgun (WGS) entry which is preliminary data.</text>
</comment>
<evidence type="ECO:0000259" key="3">
    <source>
        <dbReference type="Pfam" id="PF17100"/>
    </source>
</evidence>
<sequence>MSSQQLLSPHQKMERNREPRKSFFDKFKRRKETSQLGAAGASSDIPSSPPDSLDDPPPYEEGSSQAAVTVGVDVTQDLWDDAYQNLKVARDTTNLVEVYEKILTSIHTSGIDIVRLDSDAPNKLDCEPQERVVRMRDMTRVSLEKAKRHENVHQAVQQVSDFIQVTSKVVTAMLVAYPPASIAWSGICAVLPILISPSTQSLAMRDGLFYVMEKMEWYMAISREYMAVSRESLKRNNRTNQGLSLRDLLMVRITDLFKGLLEYEMKTVCHLYEKTPLARVVSSILCIDDWKSRLENVKRLELDISGSMAQFNMIMTTTALTQISHNSSSLSGVLREMNLLREQGDEEKKRRAEARTMELIGRFSTETSCPYLERMTAVPKRVPGTCEWFQTHGKYRSWLESTNGGLLLLSADPGCGKSVLSRFLIEEILPVKMSEATICYFFFKDSPDQNNMPAALCALVHQILIDKPELTDVVRKDIIENGSALTIKERVLWRIFEKILAASRRNGNDIVCVLDALDECQLEGRQSLVEHLQLLIDHNSNIRAKTTEEPVGRVRFLVTTRGYPEIVRLFQDFSRGCIMLAGESKDEVSQIQREIAMVVDYRLGRLAADRGLSDKRKEEIRQSLIHKGGQQRTYLWVRLVFEVLESNLRDQLFVWKRIINTLPQTVYDAYDKLLEKVHIRYSDRDRVMMLLRLMIAAFRPIPLQTAILLINSREFEDSDDPLDSEDEPEWESEHSFRAWVLETCGIFVTIYDQQLFFIHQTAKEFLQQSDKAYLSTTSPKGLVDFTFRHSISDKEAHKVMAENCIALWKYARKGNVWEDDRYRYCLELWAQHFREAQVFTNSSDISDNDVGAVIDIDDKFWNTYLTMWQDTRFIRAQQLSSFLEKYDLAIYSAPDFTDEVRLAFIATFGHYRMLEYELHRLGTAVTPDIMPLILSAGGVGDECTKLLLRHMPMRPVVVVSDFN</sequence>
<dbReference type="Pfam" id="PF17100">
    <property type="entry name" value="NACHT_N"/>
    <property type="match status" value="1"/>
</dbReference>